<feature type="transmembrane region" description="Helical" evidence="1">
    <location>
        <begin position="24"/>
        <end position="43"/>
    </location>
</feature>
<evidence type="ECO:0000313" key="2">
    <source>
        <dbReference type="EMBL" id="CAA9423123.1"/>
    </source>
</evidence>
<accession>A0A6J4PTI7</accession>
<evidence type="ECO:0000256" key="1">
    <source>
        <dbReference type="SAM" id="Phobius"/>
    </source>
</evidence>
<name>A0A6J4PTI7_9ACTN</name>
<reference evidence="2" key="1">
    <citation type="submission" date="2020-02" db="EMBL/GenBank/DDBJ databases">
        <authorList>
            <person name="Meier V. D."/>
        </authorList>
    </citation>
    <scope>NUCLEOTIDE SEQUENCE</scope>
    <source>
        <strain evidence="2">AVDCRST_MAG80</strain>
    </source>
</reference>
<gene>
    <name evidence="2" type="ORF">AVDCRST_MAG80-71</name>
</gene>
<dbReference type="AlphaFoldDB" id="A0A6J4PTI7"/>
<keyword evidence="1" id="KW-0812">Transmembrane</keyword>
<keyword evidence="1" id="KW-0472">Membrane</keyword>
<proteinExistence type="predicted"/>
<keyword evidence="1" id="KW-1133">Transmembrane helix</keyword>
<organism evidence="2">
    <name type="scientific">uncultured Rubrobacteraceae bacterium</name>
    <dbReference type="NCBI Taxonomy" id="349277"/>
    <lineage>
        <taxon>Bacteria</taxon>
        <taxon>Bacillati</taxon>
        <taxon>Actinomycetota</taxon>
        <taxon>Rubrobacteria</taxon>
        <taxon>Rubrobacterales</taxon>
        <taxon>Rubrobacteraceae</taxon>
        <taxon>environmental samples</taxon>
    </lineage>
</organism>
<sequence>MVLYRGRAAPHNPATLPLIRKRDVVAAVLMAVMMVVGSAFAAGKDEVATP</sequence>
<protein>
    <submittedName>
        <fullName evidence="2">Uncharacterized protein</fullName>
    </submittedName>
</protein>
<dbReference type="EMBL" id="CADCVC010000007">
    <property type="protein sequence ID" value="CAA9423123.1"/>
    <property type="molecule type" value="Genomic_DNA"/>
</dbReference>